<dbReference type="Proteomes" id="UP000605992">
    <property type="component" value="Unassembled WGS sequence"/>
</dbReference>
<dbReference type="AlphaFoldDB" id="A0A8J3V6G1"/>
<keyword evidence="2" id="KW-1185">Reference proteome</keyword>
<protein>
    <recommendedName>
        <fullName evidence="3">DUF1440 domain-containing protein</fullName>
    </recommendedName>
</protein>
<evidence type="ECO:0000313" key="1">
    <source>
        <dbReference type="EMBL" id="GII57578.1"/>
    </source>
</evidence>
<dbReference type="RefSeq" id="WP_203947693.1">
    <property type="nucleotide sequence ID" value="NZ_BOOR01000053.1"/>
</dbReference>
<sequence>MRREIVSGMVAGATGTMALNIVTYLDQALRGRPPSTIPEQTAGELAERAGLDLGEKAGNRRQGLGPLLGVGVGLGLGAAYGLLRVPLREVPLPAAAAALGLLAMAASDVPAAALRLTDPREWSPASWVSDALPHLGYGMVTAAVYDSIA</sequence>
<proteinExistence type="predicted"/>
<comment type="caution">
    <text evidence="1">The sequence shown here is derived from an EMBL/GenBank/DDBJ whole genome shotgun (WGS) entry which is preliminary data.</text>
</comment>
<name>A0A8J3V6G1_9ACTN</name>
<organism evidence="1 2">
    <name type="scientific">Planotetraspora thailandica</name>
    <dbReference type="NCBI Taxonomy" id="487172"/>
    <lineage>
        <taxon>Bacteria</taxon>
        <taxon>Bacillati</taxon>
        <taxon>Actinomycetota</taxon>
        <taxon>Actinomycetes</taxon>
        <taxon>Streptosporangiales</taxon>
        <taxon>Streptosporangiaceae</taxon>
        <taxon>Planotetraspora</taxon>
    </lineage>
</organism>
<reference evidence="1" key="1">
    <citation type="submission" date="2021-01" db="EMBL/GenBank/DDBJ databases">
        <title>Whole genome shotgun sequence of Planotetraspora thailandica NBRC 104271.</title>
        <authorList>
            <person name="Komaki H."/>
            <person name="Tamura T."/>
        </authorList>
    </citation>
    <scope>NUCLEOTIDE SEQUENCE</scope>
    <source>
        <strain evidence="1">NBRC 104271</strain>
    </source>
</reference>
<gene>
    <name evidence="1" type="ORF">Pth03_59670</name>
</gene>
<dbReference type="EMBL" id="BOOR01000053">
    <property type="protein sequence ID" value="GII57578.1"/>
    <property type="molecule type" value="Genomic_DNA"/>
</dbReference>
<evidence type="ECO:0008006" key="3">
    <source>
        <dbReference type="Google" id="ProtNLM"/>
    </source>
</evidence>
<evidence type="ECO:0000313" key="2">
    <source>
        <dbReference type="Proteomes" id="UP000605992"/>
    </source>
</evidence>
<accession>A0A8J3V6G1</accession>